<gene>
    <name evidence="2" type="ORF">FB566_2682</name>
</gene>
<dbReference type="EMBL" id="VFOW01000001">
    <property type="protein sequence ID" value="TQL77132.1"/>
    <property type="molecule type" value="Genomic_DNA"/>
</dbReference>
<accession>A0A543AX37</accession>
<feature type="transmembrane region" description="Helical" evidence="1">
    <location>
        <begin position="20"/>
        <end position="37"/>
    </location>
</feature>
<sequence>MPSEDNLIVPKAVDFPMTPLALGGTALWLIAAGIMWIFSAELAATDRSWWLHCALWGAALGVPGTITMIVHDRGRKRRRGPIGTRND</sequence>
<dbReference type="Proteomes" id="UP000317043">
    <property type="component" value="Unassembled WGS sequence"/>
</dbReference>
<comment type="caution">
    <text evidence="2">The sequence shown here is derived from an EMBL/GenBank/DDBJ whole genome shotgun (WGS) entry which is preliminary data.</text>
</comment>
<evidence type="ECO:0000256" key="1">
    <source>
        <dbReference type="SAM" id="Phobius"/>
    </source>
</evidence>
<protein>
    <submittedName>
        <fullName evidence="2">Uncharacterized protein DUF2530</fullName>
    </submittedName>
</protein>
<dbReference type="RefSeq" id="WP_211347676.1">
    <property type="nucleotide sequence ID" value="NZ_JBHTGS010000001.1"/>
</dbReference>
<name>A0A543AX37_9ACTN</name>
<proteinExistence type="predicted"/>
<feature type="transmembrane region" description="Helical" evidence="1">
    <location>
        <begin position="49"/>
        <end position="70"/>
    </location>
</feature>
<reference evidence="2 3" key="1">
    <citation type="submission" date="2019-06" db="EMBL/GenBank/DDBJ databases">
        <title>Sequencing the genomes of 1000 actinobacteria strains.</title>
        <authorList>
            <person name="Klenk H.-P."/>
        </authorList>
    </citation>
    <scope>NUCLEOTIDE SEQUENCE [LARGE SCALE GENOMIC DNA]</scope>
    <source>
        <strain evidence="2 3">DSM 45928</strain>
    </source>
</reference>
<keyword evidence="3" id="KW-1185">Reference proteome</keyword>
<dbReference type="AlphaFoldDB" id="A0A543AX37"/>
<keyword evidence="1" id="KW-1133">Transmembrane helix</keyword>
<dbReference type="InParanoid" id="A0A543AX37"/>
<keyword evidence="1" id="KW-0812">Transmembrane</keyword>
<evidence type="ECO:0000313" key="2">
    <source>
        <dbReference type="EMBL" id="TQL77132.1"/>
    </source>
</evidence>
<keyword evidence="1" id="KW-0472">Membrane</keyword>
<evidence type="ECO:0000313" key="3">
    <source>
        <dbReference type="Proteomes" id="UP000317043"/>
    </source>
</evidence>
<organism evidence="2 3">
    <name type="scientific">Stackebrandtia endophytica</name>
    <dbReference type="NCBI Taxonomy" id="1496996"/>
    <lineage>
        <taxon>Bacteria</taxon>
        <taxon>Bacillati</taxon>
        <taxon>Actinomycetota</taxon>
        <taxon>Actinomycetes</taxon>
        <taxon>Glycomycetales</taxon>
        <taxon>Glycomycetaceae</taxon>
        <taxon>Stackebrandtia</taxon>
    </lineage>
</organism>